<feature type="binding site" evidence="8">
    <location>
        <position position="89"/>
    </location>
    <ligand>
        <name>Zn(2+)</name>
        <dbReference type="ChEBI" id="CHEBI:29105"/>
        <note>catalytic</note>
    </ligand>
</feature>
<feature type="transmembrane region" description="Helical" evidence="9">
    <location>
        <begin position="151"/>
        <end position="174"/>
    </location>
</feature>
<evidence type="ECO:0000256" key="7">
    <source>
        <dbReference type="PIRSR" id="PIRSR608901-1"/>
    </source>
</evidence>
<evidence type="ECO:0000256" key="2">
    <source>
        <dbReference type="ARBA" id="ARBA00009780"/>
    </source>
</evidence>
<keyword evidence="7" id="KW-0479">Metal-binding</keyword>
<evidence type="ECO:0000256" key="5">
    <source>
        <dbReference type="ARBA" id="ARBA00022989"/>
    </source>
</evidence>
<keyword evidence="11" id="KW-1185">Reference proteome</keyword>
<dbReference type="GO" id="GO:0046872">
    <property type="term" value="F:metal ion binding"/>
    <property type="evidence" value="ECO:0007669"/>
    <property type="project" value="UniProtKB-KW"/>
</dbReference>
<evidence type="ECO:0000256" key="1">
    <source>
        <dbReference type="ARBA" id="ARBA00004141"/>
    </source>
</evidence>
<keyword evidence="8" id="KW-0862">Zinc</keyword>
<organism evidence="10 11">
    <name type="scientific">Diplogelasinospora grovesii</name>
    <dbReference type="NCBI Taxonomy" id="303347"/>
    <lineage>
        <taxon>Eukaryota</taxon>
        <taxon>Fungi</taxon>
        <taxon>Dikarya</taxon>
        <taxon>Ascomycota</taxon>
        <taxon>Pezizomycotina</taxon>
        <taxon>Sordariomycetes</taxon>
        <taxon>Sordariomycetidae</taxon>
        <taxon>Sordariales</taxon>
        <taxon>Diplogelasinosporaceae</taxon>
        <taxon>Diplogelasinospora</taxon>
    </lineage>
</organism>
<evidence type="ECO:0000256" key="8">
    <source>
        <dbReference type="PIRSR" id="PIRSR608901-2"/>
    </source>
</evidence>
<keyword evidence="6 9" id="KW-0472">Membrane</keyword>
<comment type="subcellular location">
    <subcellularLocation>
        <location evidence="1">Membrane</location>
        <topology evidence="1">Multi-pass membrane protein</topology>
    </subcellularLocation>
</comment>
<dbReference type="PANTHER" id="PTHR46187">
    <property type="entry name" value="ALKALINE CERAMIDASE 3"/>
    <property type="match status" value="1"/>
</dbReference>
<evidence type="ECO:0000256" key="6">
    <source>
        <dbReference type="ARBA" id="ARBA00023136"/>
    </source>
</evidence>
<evidence type="ECO:0000256" key="9">
    <source>
        <dbReference type="SAM" id="Phobius"/>
    </source>
</evidence>
<sequence length="263" mass="30016">MGHHNRHFAGDPHALSGAWSPPSSTANFCEEDYAVTRYLAEFANTLTNLAYVYFALRYMYGPGSRPFAPKSDSMSLSLLVLGISSFLFHASLRQTLQFADELAMLGLAWSLLQGTLTARQSPGNARFINISLAIIFPLFSAFYVWAGKIIYHATAFAIIMVLITLRGHYLFHWIKPEFPEAKGLKWRAQGLKALYMLLAGYFLWNIDLEYCAELRKLREWAGFPWALLFELHGWWHILTAISASQFMDVVREMQEELSSEKEE</sequence>
<comment type="cofactor">
    <cofactor evidence="8">
        <name>Zn(2+)</name>
        <dbReference type="ChEBI" id="CHEBI:29105"/>
    </cofactor>
</comment>
<name>A0AAN6MYY8_9PEZI</name>
<evidence type="ECO:0000256" key="3">
    <source>
        <dbReference type="ARBA" id="ARBA00022692"/>
    </source>
</evidence>
<dbReference type="InterPro" id="IPR008901">
    <property type="entry name" value="ACER"/>
</dbReference>
<dbReference type="Pfam" id="PF05875">
    <property type="entry name" value="Ceramidase"/>
    <property type="match status" value="1"/>
</dbReference>
<dbReference type="PANTHER" id="PTHR46187:SF1">
    <property type="entry name" value="ALKALINE PHYTOCERAMIDASE"/>
    <property type="match status" value="1"/>
</dbReference>
<evidence type="ECO:0000256" key="4">
    <source>
        <dbReference type="ARBA" id="ARBA00022801"/>
    </source>
</evidence>
<comment type="caution">
    <text evidence="10">The sequence shown here is derived from an EMBL/GenBank/DDBJ whole genome shotgun (WGS) entry which is preliminary data.</text>
</comment>
<keyword evidence="3 9" id="KW-0812">Transmembrane</keyword>
<dbReference type="GO" id="GO:0046514">
    <property type="term" value="P:ceramide catabolic process"/>
    <property type="evidence" value="ECO:0007669"/>
    <property type="project" value="TreeGrafter"/>
</dbReference>
<evidence type="ECO:0000313" key="10">
    <source>
        <dbReference type="EMBL" id="KAK3935098.1"/>
    </source>
</evidence>
<feature type="binding site" evidence="8">
    <location>
        <position position="236"/>
    </location>
    <ligand>
        <name>Zn(2+)</name>
        <dbReference type="ChEBI" id="CHEBI:29105"/>
        <note>catalytic</note>
    </ligand>
</feature>
<keyword evidence="4" id="KW-0378">Hydrolase</keyword>
<reference evidence="11" key="1">
    <citation type="journal article" date="2023" name="Mol. Phylogenet. Evol.">
        <title>Genome-scale phylogeny and comparative genomics of the fungal order Sordariales.</title>
        <authorList>
            <person name="Hensen N."/>
            <person name="Bonometti L."/>
            <person name="Westerberg I."/>
            <person name="Brannstrom I.O."/>
            <person name="Guillou S."/>
            <person name="Cros-Aarteil S."/>
            <person name="Calhoun S."/>
            <person name="Haridas S."/>
            <person name="Kuo A."/>
            <person name="Mondo S."/>
            <person name="Pangilinan J."/>
            <person name="Riley R."/>
            <person name="LaButti K."/>
            <person name="Andreopoulos B."/>
            <person name="Lipzen A."/>
            <person name="Chen C."/>
            <person name="Yan M."/>
            <person name="Daum C."/>
            <person name="Ng V."/>
            <person name="Clum A."/>
            <person name="Steindorff A."/>
            <person name="Ohm R.A."/>
            <person name="Martin F."/>
            <person name="Silar P."/>
            <person name="Natvig D.O."/>
            <person name="Lalanne C."/>
            <person name="Gautier V."/>
            <person name="Ament-Velasquez S.L."/>
            <person name="Kruys A."/>
            <person name="Hutchinson M.I."/>
            <person name="Powell A.J."/>
            <person name="Barry K."/>
            <person name="Miller A.N."/>
            <person name="Grigoriev I.V."/>
            <person name="Debuchy R."/>
            <person name="Gladieux P."/>
            <person name="Hiltunen Thoren M."/>
            <person name="Johannesson H."/>
        </authorList>
    </citation>
    <scope>NUCLEOTIDE SEQUENCE [LARGE SCALE GENOMIC DNA]</scope>
    <source>
        <strain evidence="11">CBS 340.73</strain>
    </source>
</reference>
<dbReference type="AlphaFoldDB" id="A0AAN6MYY8"/>
<comment type="similarity">
    <text evidence="2">Belongs to the alkaline ceramidase family.</text>
</comment>
<accession>A0AAN6MYY8</accession>
<feature type="binding site" evidence="8">
    <location>
        <position position="232"/>
    </location>
    <ligand>
        <name>Zn(2+)</name>
        <dbReference type="ChEBI" id="CHEBI:29105"/>
        <note>catalytic</note>
    </ligand>
</feature>
<feature type="binding site" evidence="7">
    <location>
        <position position="30"/>
    </location>
    <ligand>
        <name>Ca(2+)</name>
        <dbReference type="ChEBI" id="CHEBI:29108"/>
    </ligand>
</feature>
<feature type="transmembrane region" description="Helical" evidence="9">
    <location>
        <begin position="74"/>
        <end position="92"/>
    </location>
</feature>
<dbReference type="GO" id="GO:0005789">
    <property type="term" value="C:endoplasmic reticulum membrane"/>
    <property type="evidence" value="ECO:0007669"/>
    <property type="project" value="TreeGrafter"/>
</dbReference>
<keyword evidence="5 9" id="KW-1133">Transmembrane helix</keyword>
<dbReference type="Proteomes" id="UP001303473">
    <property type="component" value="Unassembled WGS sequence"/>
</dbReference>
<evidence type="ECO:0000313" key="11">
    <source>
        <dbReference type="Proteomes" id="UP001303473"/>
    </source>
</evidence>
<feature type="transmembrane region" description="Helical" evidence="9">
    <location>
        <begin position="127"/>
        <end position="145"/>
    </location>
</feature>
<proteinExistence type="inferred from homology"/>
<keyword evidence="7" id="KW-0106">Calcium</keyword>
<dbReference type="GO" id="GO:0016811">
    <property type="term" value="F:hydrolase activity, acting on carbon-nitrogen (but not peptide) bonds, in linear amides"/>
    <property type="evidence" value="ECO:0007669"/>
    <property type="project" value="InterPro"/>
</dbReference>
<feature type="binding site" evidence="7">
    <location>
        <position position="41"/>
    </location>
    <ligand>
        <name>Ca(2+)</name>
        <dbReference type="ChEBI" id="CHEBI:29108"/>
    </ligand>
</feature>
<dbReference type="GO" id="GO:0046513">
    <property type="term" value="P:ceramide biosynthetic process"/>
    <property type="evidence" value="ECO:0007669"/>
    <property type="project" value="TreeGrafter"/>
</dbReference>
<gene>
    <name evidence="10" type="ORF">QBC46DRAFT_298757</name>
</gene>
<dbReference type="EMBL" id="MU853942">
    <property type="protein sequence ID" value="KAK3935098.1"/>
    <property type="molecule type" value="Genomic_DNA"/>
</dbReference>
<protein>
    <submittedName>
        <fullName evidence="10">Ceramidase</fullName>
    </submittedName>
</protein>